<evidence type="ECO:0000313" key="4">
    <source>
        <dbReference type="Proteomes" id="UP000541857"/>
    </source>
</evidence>
<dbReference type="InterPro" id="IPR012336">
    <property type="entry name" value="Thioredoxin-like_fold"/>
</dbReference>
<dbReference type="EMBL" id="JACGLT010000005">
    <property type="protein sequence ID" value="MBA6152655.1"/>
    <property type="molecule type" value="Genomic_DNA"/>
</dbReference>
<organism evidence="3 4">
    <name type="scientific">Gelidibacter maritimus</name>
    <dbReference type="NCBI Taxonomy" id="2761487"/>
    <lineage>
        <taxon>Bacteria</taxon>
        <taxon>Pseudomonadati</taxon>
        <taxon>Bacteroidota</taxon>
        <taxon>Flavobacteriia</taxon>
        <taxon>Flavobacteriales</taxon>
        <taxon>Flavobacteriaceae</taxon>
        <taxon>Gelidibacter</taxon>
    </lineage>
</organism>
<keyword evidence="1" id="KW-0472">Membrane</keyword>
<feature type="transmembrane region" description="Helical" evidence="1">
    <location>
        <begin position="100"/>
        <end position="117"/>
    </location>
</feature>
<keyword evidence="1" id="KW-1133">Transmembrane helix</keyword>
<gene>
    <name evidence="3" type="ORF">H3Z82_07970</name>
</gene>
<keyword evidence="4" id="KW-1185">Reference proteome</keyword>
<evidence type="ECO:0000256" key="1">
    <source>
        <dbReference type="SAM" id="Phobius"/>
    </source>
</evidence>
<comment type="caution">
    <text evidence="3">The sequence shown here is derived from an EMBL/GenBank/DDBJ whole genome shotgun (WGS) entry which is preliminary data.</text>
</comment>
<dbReference type="CDD" id="cd12921">
    <property type="entry name" value="VKOR_4"/>
    <property type="match status" value="1"/>
</dbReference>
<dbReference type="SUPFAM" id="SSF52833">
    <property type="entry name" value="Thioredoxin-like"/>
    <property type="match status" value="1"/>
</dbReference>
<sequence>MDSKQATLFNGTISLSLLGFSYFFGTLSYLVISGFSFAAFSVLGLLSYITLPIILTSIYYQAVLKQWCKFCIIIQAVLIGEIGIVYFSGFNFMAIAPENLFLLLALFLIPILGWKLIKPMLDKEKESNVHKRALKKIKNNPNVLEGLLVKSRKIKTVTTGLGITLFNDTAKYHVIKVCNPYCGPCAKAHPILENLVNAGKINLQVLFTVHANGEDVKAKPVSHFLAIDELGDRSRIRQALDDWYLAEKKDYETFATKYPMNGELEKQTTKIEAMRQWCDAENITLTPTIFINGYELPKEYSIEDLKEVLQ</sequence>
<feature type="transmembrane region" description="Helical" evidence="1">
    <location>
        <begin position="38"/>
        <end position="60"/>
    </location>
</feature>
<feature type="domain" description="Thioredoxin-like fold" evidence="2">
    <location>
        <begin position="167"/>
        <end position="309"/>
    </location>
</feature>
<protein>
    <submittedName>
        <fullName evidence="3">Thioredoxin domain-containing protein</fullName>
    </submittedName>
</protein>
<dbReference type="Gene3D" id="1.20.1440.130">
    <property type="entry name" value="VKOR domain"/>
    <property type="match status" value="1"/>
</dbReference>
<dbReference type="AlphaFoldDB" id="A0A7W2M4R0"/>
<evidence type="ECO:0000259" key="2">
    <source>
        <dbReference type="Pfam" id="PF13462"/>
    </source>
</evidence>
<dbReference type="Proteomes" id="UP000541857">
    <property type="component" value="Unassembled WGS sequence"/>
</dbReference>
<reference evidence="3 4" key="1">
    <citation type="submission" date="2020-07" db="EMBL/GenBank/DDBJ databases">
        <title>Bacterium isolated from marine sediment.</title>
        <authorList>
            <person name="Shang D."/>
        </authorList>
    </citation>
    <scope>NUCLEOTIDE SEQUENCE [LARGE SCALE GENOMIC DNA]</scope>
    <source>
        <strain evidence="3 4">F6074</strain>
    </source>
</reference>
<keyword evidence="1" id="KW-0812">Transmembrane</keyword>
<feature type="transmembrane region" description="Helical" evidence="1">
    <location>
        <begin position="67"/>
        <end position="88"/>
    </location>
</feature>
<feature type="transmembrane region" description="Helical" evidence="1">
    <location>
        <begin position="12"/>
        <end position="32"/>
    </location>
</feature>
<name>A0A7W2M4R0_9FLAO</name>
<dbReference type="InterPro" id="IPR036249">
    <property type="entry name" value="Thioredoxin-like_sf"/>
</dbReference>
<dbReference type="InterPro" id="IPR038354">
    <property type="entry name" value="VKOR_sf"/>
</dbReference>
<proteinExistence type="predicted"/>
<dbReference type="Gene3D" id="3.40.30.10">
    <property type="entry name" value="Glutaredoxin"/>
    <property type="match status" value="1"/>
</dbReference>
<evidence type="ECO:0000313" key="3">
    <source>
        <dbReference type="EMBL" id="MBA6152655.1"/>
    </source>
</evidence>
<dbReference type="Pfam" id="PF13462">
    <property type="entry name" value="Thioredoxin_4"/>
    <property type="match status" value="1"/>
</dbReference>
<accession>A0A7W2M4R0</accession>